<feature type="compositionally biased region" description="Acidic residues" evidence="1">
    <location>
        <begin position="283"/>
        <end position="293"/>
    </location>
</feature>
<feature type="compositionally biased region" description="Acidic residues" evidence="1">
    <location>
        <begin position="97"/>
        <end position="107"/>
    </location>
</feature>
<sequence length="293" mass="32435">MLRLDPTVIRITLSDVKRYEGQRKAQDGGGRGNNTHSSLQSSTSSLLHESLRLRFLPDNIRSSEESIEIYNSPAALDGDVGDTIVEDSEKMETSPSDNEDEEQEAENESMRDTYDDRLPGLNAPRLPLPLPFSATARVTTAMNHPGTIIRLPRGSQHGESRCTAYLAPKILSKRAADVISRHNDLSTRQTLRQIPVHNDDAANTWQPYASGDLAEAEQHGRQQPPFLPSIPSPSPRSPRRGERANIPAGGIAEAIRRVGVMVDSEETDEQGMNMWRLAAPPQDEQDEVQDLED</sequence>
<comment type="caution">
    <text evidence="2">The sequence shown here is derived from an EMBL/GenBank/DDBJ whole genome shotgun (WGS) entry which is preliminary data.</text>
</comment>
<feature type="compositionally biased region" description="Low complexity" evidence="1">
    <location>
        <begin position="35"/>
        <end position="45"/>
    </location>
</feature>
<keyword evidence="3" id="KW-1185">Reference proteome</keyword>
<dbReference type="Proteomes" id="UP001244207">
    <property type="component" value="Unassembled WGS sequence"/>
</dbReference>
<feature type="region of interest" description="Disordered" evidence="1">
    <location>
        <begin position="216"/>
        <end position="251"/>
    </location>
</feature>
<organism evidence="2 3">
    <name type="scientific">Glomerella acutata</name>
    <name type="common">Colletotrichum acutatum</name>
    <dbReference type="NCBI Taxonomy" id="27357"/>
    <lineage>
        <taxon>Eukaryota</taxon>
        <taxon>Fungi</taxon>
        <taxon>Dikarya</taxon>
        <taxon>Ascomycota</taxon>
        <taxon>Pezizomycotina</taxon>
        <taxon>Sordariomycetes</taxon>
        <taxon>Hypocreomycetidae</taxon>
        <taxon>Glomerellales</taxon>
        <taxon>Glomerellaceae</taxon>
        <taxon>Colletotrichum</taxon>
        <taxon>Colletotrichum acutatum species complex</taxon>
    </lineage>
</organism>
<dbReference type="EMBL" id="JAHMHS010000053">
    <property type="protein sequence ID" value="KAK1724330.1"/>
    <property type="molecule type" value="Genomic_DNA"/>
</dbReference>
<feature type="compositionally biased region" description="Basic and acidic residues" evidence="1">
    <location>
        <begin position="108"/>
        <end position="118"/>
    </location>
</feature>
<feature type="region of interest" description="Disordered" evidence="1">
    <location>
        <begin position="88"/>
        <end position="122"/>
    </location>
</feature>
<evidence type="ECO:0000313" key="3">
    <source>
        <dbReference type="Proteomes" id="UP001244207"/>
    </source>
</evidence>
<gene>
    <name evidence="2" type="ORF">BDZ83DRAFT_752714</name>
</gene>
<evidence type="ECO:0000313" key="2">
    <source>
        <dbReference type="EMBL" id="KAK1724330.1"/>
    </source>
</evidence>
<accession>A0AAD8UPY5</accession>
<feature type="compositionally biased region" description="Pro residues" evidence="1">
    <location>
        <begin position="225"/>
        <end position="236"/>
    </location>
</feature>
<dbReference type="GeneID" id="85398137"/>
<dbReference type="RefSeq" id="XP_060364385.1">
    <property type="nucleotide sequence ID" value="XM_060514239.1"/>
</dbReference>
<name>A0AAD8UPY5_GLOAC</name>
<proteinExistence type="predicted"/>
<feature type="region of interest" description="Disordered" evidence="1">
    <location>
        <begin position="263"/>
        <end position="293"/>
    </location>
</feature>
<reference evidence="2" key="1">
    <citation type="submission" date="2021-12" db="EMBL/GenBank/DDBJ databases">
        <title>Comparative genomics, transcriptomics and evolutionary studies reveal genomic signatures of adaptation to plant cell wall in hemibiotrophic fungi.</title>
        <authorList>
            <consortium name="DOE Joint Genome Institute"/>
            <person name="Baroncelli R."/>
            <person name="Diaz J.F."/>
            <person name="Benocci T."/>
            <person name="Peng M."/>
            <person name="Battaglia E."/>
            <person name="Haridas S."/>
            <person name="Andreopoulos W."/>
            <person name="Labutti K."/>
            <person name="Pangilinan J."/>
            <person name="Floch G.L."/>
            <person name="Makela M.R."/>
            <person name="Henrissat B."/>
            <person name="Grigoriev I.V."/>
            <person name="Crouch J.A."/>
            <person name="De Vries R.P."/>
            <person name="Sukno S.A."/>
            <person name="Thon M.R."/>
        </authorList>
    </citation>
    <scope>NUCLEOTIDE SEQUENCE</scope>
    <source>
        <strain evidence="2">CBS 112980</strain>
    </source>
</reference>
<dbReference type="AlphaFoldDB" id="A0AAD8UPY5"/>
<feature type="region of interest" description="Disordered" evidence="1">
    <location>
        <begin position="19"/>
        <end position="45"/>
    </location>
</feature>
<evidence type="ECO:0000256" key="1">
    <source>
        <dbReference type="SAM" id="MobiDB-lite"/>
    </source>
</evidence>
<protein>
    <submittedName>
        <fullName evidence="2">Uncharacterized protein</fullName>
    </submittedName>
</protein>